<sequence>MKKIAVIGTIFVDVKGQSFTSVHKDAKNVGKATFSHGGVARNVAQNLAVLGVKTSFLTTVNSDGFGKEVIDVLQQHQVETTYAHWHKEDGMGIWVAILDHEGDLVCSISHQPDLGLLEKAVFEQIDKLASENQAIAFDLDLTYPITEKIIQVGKHRNIPLYGVVGNLDIVKNHRDILKDLTCFVCSEEEASILLGYAVDEVNTAMQAAQKLADSGAPLTVITLGAKGSVYYDRQTNRSGHVPAPKAKVVDTTGAGDSFFSGLVAALLQGKSVDDAMQVGTLAALEVIQSQENALIRMPALSLS</sequence>
<organism evidence="4 5">
    <name type="scientific">Ammoniphilus resinae</name>
    <dbReference type="NCBI Taxonomy" id="861532"/>
    <lineage>
        <taxon>Bacteria</taxon>
        <taxon>Bacillati</taxon>
        <taxon>Bacillota</taxon>
        <taxon>Bacilli</taxon>
        <taxon>Bacillales</taxon>
        <taxon>Paenibacillaceae</taxon>
        <taxon>Aneurinibacillus group</taxon>
        <taxon>Ammoniphilus</taxon>
    </lineage>
</organism>
<dbReference type="Proteomes" id="UP001519343">
    <property type="component" value="Unassembled WGS sequence"/>
</dbReference>
<dbReference type="RefSeq" id="WP_209810751.1">
    <property type="nucleotide sequence ID" value="NZ_JAGGKT010000007.1"/>
</dbReference>
<keyword evidence="5" id="KW-1185">Reference proteome</keyword>
<evidence type="ECO:0000313" key="4">
    <source>
        <dbReference type="EMBL" id="MBP1932723.1"/>
    </source>
</evidence>
<proteinExistence type="predicted"/>
<dbReference type="PROSITE" id="PS00584">
    <property type="entry name" value="PFKB_KINASES_2"/>
    <property type="match status" value="1"/>
</dbReference>
<dbReference type="EC" id="2.7.1.83" evidence="4"/>
<name>A0ABS4GR27_9BACL</name>
<evidence type="ECO:0000259" key="3">
    <source>
        <dbReference type="Pfam" id="PF00294"/>
    </source>
</evidence>
<dbReference type="Pfam" id="PF00294">
    <property type="entry name" value="PfkB"/>
    <property type="match status" value="1"/>
</dbReference>
<dbReference type="EMBL" id="JAGGKT010000007">
    <property type="protein sequence ID" value="MBP1932723.1"/>
    <property type="molecule type" value="Genomic_DNA"/>
</dbReference>
<accession>A0ABS4GR27</accession>
<comment type="caution">
    <text evidence="4">The sequence shown here is derived from an EMBL/GenBank/DDBJ whole genome shotgun (WGS) entry which is preliminary data.</text>
</comment>
<dbReference type="SUPFAM" id="SSF53613">
    <property type="entry name" value="Ribokinase-like"/>
    <property type="match status" value="1"/>
</dbReference>
<protein>
    <submittedName>
        <fullName evidence="4">Pseudouridine kinase</fullName>
        <ecNumber evidence="4">2.7.1.83</ecNumber>
    </submittedName>
</protein>
<dbReference type="InterPro" id="IPR002173">
    <property type="entry name" value="Carboh/pur_kinase_PfkB_CS"/>
</dbReference>
<dbReference type="PANTHER" id="PTHR10584">
    <property type="entry name" value="SUGAR KINASE"/>
    <property type="match status" value="1"/>
</dbReference>
<gene>
    <name evidence="4" type="ORF">J2Z37_002731</name>
</gene>
<dbReference type="PANTHER" id="PTHR10584:SF166">
    <property type="entry name" value="RIBOKINASE"/>
    <property type="match status" value="1"/>
</dbReference>
<evidence type="ECO:0000313" key="5">
    <source>
        <dbReference type="Proteomes" id="UP001519343"/>
    </source>
</evidence>
<keyword evidence="2 4" id="KW-0418">Kinase</keyword>
<dbReference type="InterPro" id="IPR029056">
    <property type="entry name" value="Ribokinase-like"/>
</dbReference>
<evidence type="ECO:0000256" key="2">
    <source>
        <dbReference type="ARBA" id="ARBA00022777"/>
    </source>
</evidence>
<dbReference type="InterPro" id="IPR011611">
    <property type="entry name" value="PfkB_dom"/>
</dbReference>
<feature type="domain" description="Carbohydrate kinase PfkB" evidence="3">
    <location>
        <begin position="1"/>
        <end position="291"/>
    </location>
</feature>
<dbReference type="GO" id="GO:0050225">
    <property type="term" value="F:pseudouridine kinase activity"/>
    <property type="evidence" value="ECO:0007669"/>
    <property type="project" value="UniProtKB-EC"/>
</dbReference>
<reference evidence="4 5" key="1">
    <citation type="submission" date="2021-03" db="EMBL/GenBank/DDBJ databases">
        <title>Genomic Encyclopedia of Type Strains, Phase IV (KMG-IV): sequencing the most valuable type-strain genomes for metagenomic binning, comparative biology and taxonomic classification.</title>
        <authorList>
            <person name="Goeker M."/>
        </authorList>
    </citation>
    <scope>NUCLEOTIDE SEQUENCE [LARGE SCALE GENOMIC DNA]</scope>
    <source>
        <strain evidence="4 5">DSM 24738</strain>
    </source>
</reference>
<evidence type="ECO:0000256" key="1">
    <source>
        <dbReference type="ARBA" id="ARBA00022679"/>
    </source>
</evidence>
<dbReference type="Gene3D" id="3.40.1190.20">
    <property type="match status" value="1"/>
</dbReference>
<keyword evidence="1 4" id="KW-0808">Transferase</keyword>